<dbReference type="AlphaFoldDB" id="A0A8U0W8J4"/>
<dbReference type="Proteomes" id="UP000092443">
    <property type="component" value="Unplaced"/>
</dbReference>
<dbReference type="RefSeq" id="XP_037881485.1">
    <property type="nucleotide sequence ID" value="XM_038025557.1"/>
</dbReference>
<keyword evidence="1" id="KW-1185">Reference proteome</keyword>
<evidence type="ECO:0000313" key="1">
    <source>
        <dbReference type="Proteomes" id="UP000092443"/>
    </source>
</evidence>
<name>A0A8U0W8J4_9MUSC</name>
<dbReference type="KEGG" id="gfs:119632584"/>
<reference evidence="2" key="1">
    <citation type="submission" date="2025-08" db="UniProtKB">
        <authorList>
            <consortium name="RefSeq"/>
        </authorList>
    </citation>
    <scope>IDENTIFICATION</scope>
    <source>
        <tissue evidence="2">Whole body pupa</tissue>
    </source>
</reference>
<proteinExistence type="predicted"/>
<protein>
    <submittedName>
        <fullName evidence="2">Uncharacterized protein LOC119632584</fullName>
    </submittedName>
</protein>
<dbReference type="GeneID" id="119632584"/>
<organism evidence="1 2">
    <name type="scientific">Glossina fuscipes</name>
    <dbReference type="NCBI Taxonomy" id="7396"/>
    <lineage>
        <taxon>Eukaryota</taxon>
        <taxon>Metazoa</taxon>
        <taxon>Ecdysozoa</taxon>
        <taxon>Arthropoda</taxon>
        <taxon>Hexapoda</taxon>
        <taxon>Insecta</taxon>
        <taxon>Pterygota</taxon>
        <taxon>Neoptera</taxon>
        <taxon>Endopterygota</taxon>
        <taxon>Diptera</taxon>
        <taxon>Brachycera</taxon>
        <taxon>Muscomorpha</taxon>
        <taxon>Hippoboscoidea</taxon>
        <taxon>Glossinidae</taxon>
        <taxon>Glossina</taxon>
    </lineage>
</organism>
<sequence length="184" mass="21294">MINYKIYYKAVLSPHPIFAIFISPSSYYLCQWIINLYEQHFHPLKDNGPKLGIGKTLKWVASNPCNMMMAAKKLGKRDWKWPQPNGCVSNRQTLPVMTFKMHRISIMRGGSCLSREILLNSYSSGPHLNSISDKLLMESIGKRLVISTFELLSSYPAHRYSCEVFTCYSNFYGFHYTTGRRYNV</sequence>
<gene>
    <name evidence="2" type="primary">LOC119632584</name>
</gene>
<evidence type="ECO:0000313" key="2">
    <source>
        <dbReference type="RefSeq" id="XP_037881485.1"/>
    </source>
</evidence>
<accession>A0A8U0W8J4</accession>